<keyword evidence="6 7" id="KW-0472">Membrane</keyword>
<dbReference type="PROSITE" id="PS50850">
    <property type="entry name" value="MFS"/>
    <property type="match status" value="2"/>
</dbReference>
<proteinExistence type="predicted"/>
<dbReference type="OrthoDB" id="3285241at2"/>
<dbReference type="RefSeq" id="WP_129316505.1">
    <property type="nucleotide sequence ID" value="NZ_JBFCQO010000004.1"/>
</dbReference>
<feature type="transmembrane region" description="Helical" evidence="7">
    <location>
        <begin position="7"/>
        <end position="32"/>
    </location>
</feature>
<comment type="subcellular location">
    <subcellularLocation>
        <location evidence="1">Cell membrane</location>
        <topology evidence="1">Multi-pass membrane protein</topology>
    </subcellularLocation>
</comment>
<dbReference type="EMBL" id="WOGT01000007">
    <property type="protein sequence ID" value="MUN55616.1"/>
    <property type="molecule type" value="Genomic_DNA"/>
</dbReference>
<feature type="transmembrane region" description="Helical" evidence="7">
    <location>
        <begin position="38"/>
        <end position="61"/>
    </location>
</feature>
<dbReference type="InterPro" id="IPR050171">
    <property type="entry name" value="MFS_Transporters"/>
</dbReference>
<feature type="transmembrane region" description="Helical" evidence="7">
    <location>
        <begin position="378"/>
        <end position="399"/>
    </location>
</feature>
<evidence type="ECO:0000256" key="4">
    <source>
        <dbReference type="ARBA" id="ARBA00022692"/>
    </source>
</evidence>
<feature type="transmembrane region" description="Helical" evidence="7">
    <location>
        <begin position="100"/>
        <end position="120"/>
    </location>
</feature>
<evidence type="ECO:0000313" key="9">
    <source>
        <dbReference type="EMBL" id="MUN55616.1"/>
    </source>
</evidence>
<dbReference type="GO" id="GO:0022857">
    <property type="term" value="F:transmembrane transporter activity"/>
    <property type="evidence" value="ECO:0007669"/>
    <property type="project" value="InterPro"/>
</dbReference>
<feature type="domain" description="Major facilitator superfamily (MFS) profile" evidence="8">
    <location>
        <begin position="1"/>
        <end position="190"/>
    </location>
</feature>
<evidence type="ECO:0000256" key="7">
    <source>
        <dbReference type="SAM" id="Phobius"/>
    </source>
</evidence>
<feature type="transmembrane region" description="Helical" evidence="7">
    <location>
        <begin position="73"/>
        <end position="94"/>
    </location>
</feature>
<keyword evidence="10" id="KW-1185">Reference proteome</keyword>
<keyword evidence="3" id="KW-1003">Cell membrane</keyword>
<feature type="domain" description="Major facilitator superfamily (MFS) profile" evidence="8">
    <location>
        <begin position="218"/>
        <end position="413"/>
    </location>
</feature>
<feature type="transmembrane region" description="Helical" evidence="7">
    <location>
        <begin position="314"/>
        <end position="338"/>
    </location>
</feature>
<dbReference type="Gene3D" id="1.20.1250.20">
    <property type="entry name" value="MFS general substrate transporter like domains"/>
    <property type="match status" value="2"/>
</dbReference>
<feature type="transmembrane region" description="Helical" evidence="7">
    <location>
        <begin position="169"/>
        <end position="188"/>
    </location>
</feature>
<dbReference type="InterPro" id="IPR011701">
    <property type="entry name" value="MFS"/>
</dbReference>
<dbReference type="PANTHER" id="PTHR23517">
    <property type="entry name" value="RESISTANCE PROTEIN MDTM, PUTATIVE-RELATED-RELATED"/>
    <property type="match status" value="1"/>
</dbReference>
<dbReference type="Pfam" id="PF07690">
    <property type="entry name" value="MFS_1"/>
    <property type="match status" value="2"/>
</dbReference>
<feature type="transmembrane region" description="Helical" evidence="7">
    <location>
        <begin position="140"/>
        <end position="163"/>
    </location>
</feature>
<evidence type="ECO:0000256" key="6">
    <source>
        <dbReference type="ARBA" id="ARBA00023136"/>
    </source>
</evidence>
<evidence type="ECO:0000256" key="3">
    <source>
        <dbReference type="ARBA" id="ARBA00022475"/>
    </source>
</evidence>
<gene>
    <name evidence="9" type="ORF">GMA10_10395</name>
</gene>
<reference evidence="9 10" key="1">
    <citation type="submission" date="2019-12" db="EMBL/GenBank/DDBJ databases">
        <authorList>
            <person name="Li J."/>
            <person name="Shi Y."/>
            <person name="Xu G."/>
            <person name="Xiao D."/>
            <person name="Ran X."/>
        </authorList>
    </citation>
    <scope>NUCLEOTIDE SEQUENCE [LARGE SCALE GENOMIC DNA]</scope>
    <source>
        <strain evidence="9 10">JCM 15915</strain>
    </source>
</reference>
<protein>
    <submittedName>
        <fullName evidence="9">MFS transporter</fullName>
    </submittedName>
</protein>
<dbReference type="AlphaFoldDB" id="A0A7K1LK97"/>
<organism evidence="9 10">
    <name type="scientific">Rothia koreensis</name>
    <dbReference type="NCBI Taxonomy" id="592378"/>
    <lineage>
        <taxon>Bacteria</taxon>
        <taxon>Bacillati</taxon>
        <taxon>Actinomycetota</taxon>
        <taxon>Actinomycetes</taxon>
        <taxon>Micrococcales</taxon>
        <taxon>Micrococcaceae</taxon>
        <taxon>Rothia</taxon>
    </lineage>
</organism>
<comment type="caution">
    <text evidence="9">The sequence shown here is derived from an EMBL/GenBank/DDBJ whole genome shotgun (WGS) entry which is preliminary data.</text>
</comment>
<dbReference type="GO" id="GO:0005886">
    <property type="term" value="C:plasma membrane"/>
    <property type="evidence" value="ECO:0007669"/>
    <property type="project" value="UniProtKB-SubCell"/>
</dbReference>
<feature type="transmembrane region" description="Helical" evidence="7">
    <location>
        <begin position="225"/>
        <end position="243"/>
    </location>
</feature>
<feature type="transmembrane region" description="Helical" evidence="7">
    <location>
        <begin position="289"/>
        <end position="308"/>
    </location>
</feature>
<dbReference type="InterPro" id="IPR020846">
    <property type="entry name" value="MFS_dom"/>
</dbReference>
<dbReference type="SUPFAM" id="SSF103473">
    <property type="entry name" value="MFS general substrate transporter"/>
    <property type="match status" value="1"/>
</dbReference>
<evidence type="ECO:0000256" key="1">
    <source>
        <dbReference type="ARBA" id="ARBA00004651"/>
    </source>
</evidence>
<keyword evidence="4 7" id="KW-0812">Transmembrane</keyword>
<dbReference type="Proteomes" id="UP000462152">
    <property type="component" value="Unassembled WGS sequence"/>
</dbReference>
<accession>A0A7K1LK97</accession>
<evidence type="ECO:0000256" key="5">
    <source>
        <dbReference type="ARBA" id="ARBA00022989"/>
    </source>
</evidence>
<evidence type="ECO:0000259" key="8">
    <source>
        <dbReference type="PROSITE" id="PS50850"/>
    </source>
</evidence>
<evidence type="ECO:0000256" key="2">
    <source>
        <dbReference type="ARBA" id="ARBA00022448"/>
    </source>
</evidence>
<keyword evidence="5 7" id="KW-1133">Transmembrane helix</keyword>
<dbReference type="PANTHER" id="PTHR23517:SF3">
    <property type="entry name" value="INTEGRAL MEMBRANE TRANSPORT PROTEIN"/>
    <property type="match status" value="1"/>
</dbReference>
<name>A0A7K1LK97_9MICC</name>
<sequence length="413" mass="42743">MLRPIFWPVIVPSLLFAIGVGSTVPVLILSALSLGAGGALASAVVSLMGAASLILTVPVGVLIDKVGDRRAMIFGTGAAVVVTGLLVLSLSGSLPDPFALVMYIVLLMLLAPVQDIWSLARQAVVADKMPAMHMGKAMTALGGTQRVGNLVGPMISAMLLLWFPLWSVYVFSAMCAVLAVVVLCIPALNRGFDAMESTSTATTPTAALADPNEPAPRKLQVRWKAVLLAGIAVTILSIARAAQPTLIQLWGVHIHLHESGISLLVALGAALELVLMFPGGYIKDRLGRTAVLIVCLVVFGGGFLIMSIQPVLVWTIIAVVVMAVGNGLGAGVNMTIGADLSPKVGRAKFLGIWAVFNNSGKLGGPAIVALLLSLASLPLAVVATGVLTILGAVWAGVFARPMDLPKGIQKRKA</sequence>
<evidence type="ECO:0000313" key="10">
    <source>
        <dbReference type="Proteomes" id="UP000462152"/>
    </source>
</evidence>
<feature type="transmembrane region" description="Helical" evidence="7">
    <location>
        <begin position="263"/>
        <end position="282"/>
    </location>
</feature>
<dbReference type="InterPro" id="IPR036259">
    <property type="entry name" value="MFS_trans_sf"/>
</dbReference>
<feature type="transmembrane region" description="Helical" evidence="7">
    <location>
        <begin position="350"/>
        <end position="372"/>
    </location>
</feature>
<keyword evidence="2" id="KW-0813">Transport</keyword>